<dbReference type="EMBL" id="GDHC01001987">
    <property type="protein sequence ID" value="JAQ16642.1"/>
    <property type="molecule type" value="Transcribed_RNA"/>
</dbReference>
<protein>
    <submittedName>
        <fullName evidence="11">Zinc finger protein 346</fullName>
    </submittedName>
</protein>
<dbReference type="PANTHER" id="PTHR46144">
    <property type="entry name" value="ZINC FINGER PROTEIN 385B-LIKE"/>
    <property type="match status" value="1"/>
</dbReference>
<dbReference type="SMART" id="SM00451">
    <property type="entry name" value="ZnF_U1"/>
    <property type="match status" value="3"/>
</dbReference>
<keyword evidence="5" id="KW-0862">Zinc</keyword>
<proteinExistence type="predicted"/>
<evidence type="ECO:0000256" key="3">
    <source>
        <dbReference type="ARBA" id="ARBA00022737"/>
    </source>
</evidence>
<evidence type="ECO:0000256" key="6">
    <source>
        <dbReference type="ARBA" id="ARBA00023242"/>
    </source>
</evidence>
<dbReference type="GO" id="GO:0003676">
    <property type="term" value="F:nucleic acid binding"/>
    <property type="evidence" value="ECO:0007669"/>
    <property type="project" value="InterPro"/>
</dbReference>
<evidence type="ECO:0000256" key="1">
    <source>
        <dbReference type="ARBA" id="ARBA00004123"/>
    </source>
</evidence>
<keyword evidence="6" id="KW-0539">Nucleus</keyword>
<reference evidence="10" key="3">
    <citation type="submission" date="2014-09" db="EMBL/GenBank/DDBJ databases">
        <authorList>
            <person name="Magalhaes I.L.F."/>
            <person name="Oliveira U."/>
            <person name="Santos F.R."/>
            <person name="Vidigal T.H.D.A."/>
            <person name="Brescovit A.D."/>
            <person name="Santos A.J."/>
        </authorList>
    </citation>
    <scope>NUCLEOTIDE SEQUENCE</scope>
</reference>
<reference evidence="9" key="1">
    <citation type="journal article" date="2014" name="PLoS ONE">
        <title>Transcriptome-Based Identification of ABC Transporters in the Western Tarnished Plant Bug Lygus hesperus.</title>
        <authorList>
            <person name="Hull J.J."/>
            <person name="Chaney K."/>
            <person name="Geib S.M."/>
            <person name="Fabrick J.A."/>
            <person name="Brent C.S."/>
            <person name="Walsh D."/>
            <person name="Lavine L.C."/>
        </authorList>
    </citation>
    <scope>NUCLEOTIDE SEQUENCE</scope>
</reference>
<evidence type="ECO:0000256" key="4">
    <source>
        <dbReference type="ARBA" id="ARBA00022771"/>
    </source>
</evidence>
<feature type="region of interest" description="Disordered" evidence="7">
    <location>
        <begin position="203"/>
        <end position="226"/>
    </location>
</feature>
<gene>
    <name evidence="11" type="primary">znf346_4</name>
    <name evidence="9" type="ORF">CM83_59218</name>
    <name evidence="11" type="ORF">g.59245</name>
</gene>
<sequence>MEMADPAAELPTVATIIGCPETLSDTNGLVATPLGVPSADGSEDNIQKVLLENMCSSFISKKDRAVMYCDVCEVTCTGDKAYEAHMSGSKHAKKMKDNKTVVKLSNEPFIYEDPYTNTFECTLCQVTLNAKNQIAAHVSGIKHKNRLTPNEKIYSAAPRQMPYRQDMSANLLYCPTCDVHANSDLQMEQHMASAKHVNKVNSGGAVAPNRRSNGPPGPPGRFMPYGYRDRDPRDFYEYDDYDRREYYRGERDYDYEYPRGGGGGGGYWSRERIGYMEERIRDYYGPPAQPRGPWNHYARGGGPGPNYGNRLGYGERYGPPGRGYGSMYSY</sequence>
<reference evidence="11" key="4">
    <citation type="journal article" date="2016" name="Gigascience">
        <title>De novo construction of an expanded transcriptome assembly for the western tarnished plant bug, Lygus hesperus.</title>
        <authorList>
            <person name="Tassone E.E."/>
            <person name="Geib S.M."/>
            <person name="Hall B."/>
            <person name="Fabrick J.A."/>
            <person name="Brent C.S."/>
            <person name="Hull J.J."/>
        </authorList>
    </citation>
    <scope>NUCLEOTIDE SEQUENCE</scope>
</reference>
<evidence type="ECO:0000313" key="9">
    <source>
        <dbReference type="EMBL" id="JAG13619.1"/>
    </source>
</evidence>
<dbReference type="Gene3D" id="3.30.160.60">
    <property type="entry name" value="Classic Zinc Finger"/>
    <property type="match status" value="3"/>
</dbReference>
<comment type="subcellular location">
    <subcellularLocation>
        <location evidence="1">Nucleus</location>
    </subcellularLocation>
</comment>
<dbReference type="AlphaFoldDB" id="A0A0A9X0Z3"/>
<dbReference type="InterPro" id="IPR013087">
    <property type="entry name" value="Znf_C2H2_type"/>
</dbReference>
<dbReference type="PROSITE" id="PS00028">
    <property type="entry name" value="ZINC_FINGER_C2H2_1"/>
    <property type="match status" value="2"/>
</dbReference>
<keyword evidence="4" id="KW-0863">Zinc-finger</keyword>
<dbReference type="GO" id="GO:0008270">
    <property type="term" value="F:zinc ion binding"/>
    <property type="evidence" value="ECO:0007669"/>
    <property type="project" value="UniProtKB-KW"/>
</dbReference>
<dbReference type="EMBL" id="GBHO01029985">
    <property type="protein sequence ID" value="JAG13619.1"/>
    <property type="molecule type" value="Transcribed_RNA"/>
</dbReference>
<dbReference type="Pfam" id="PF12171">
    <property type="entry name" value="zf-C2H2_jaz"/>
    <property type="match status" value="1"/>
</dbReference>
<evidence type="ECO:0000256" key="7">
    <source>
        <dbReference type="SAM" id="MobiDB-lite"/>
    </source>
</evidence>
<dbReference type="InterPro" id="IPR051868">
    <property type="entry name" value="ZN346_ZMAT4"/>
</dbReference>
<accession>A0A0A9X0Z3</accession>
<keyword evidence="2" id="KW-0479">Metal-binding</keyword>
<evidence type="ECO:0000313" key="11">
    <source>
        <dbReference type="EMBL" id="JAQ16642.1"/>
    </source>
</evidence>
<dbReference type="SUPFAM" id="SSF57667">
    <property type="entry name" value="beta-beta-alpha zinc fingers"/>
    <property type="match status" value="3"/>
</dbReference>
<feature type="domain" description="C2H2-type" evidence="8">
    <location>
        <begin position="69"/>
        <end position="91"/>
    </location>
</feature>
<dbReference type="Pfam" id="PF12874">
    <property type="entry name" value="zf-met"/>
    <property type="match status" value="2"/>
</dbReference>
<evidence type="ECO:0000259" key="8">
    <source>
        <dbReference type="PROSITE" id="PS00028"/>
    </source>
</evidence>
<dbReference type="SMART" id="SM00355">
    <property type="entry name" value="ZnF_C2H2"/>
    <property type="match status" value="3"/>
</dbReference>
<dbReference type="GO" id="GO:0005634">
    <property type="term" value="C:nucleus"/>
    <property type="evidence" value="ECO:0007669"/>
    <property type="project" value="UniProtKB-SubCell"/>
</dbReference>
<dbReference type="InterPro" id="IPR022755">
    <property type="entry name" value="Znf_C2H2_jaz"/>
</dbReference>
<organism evidence="9">
    <name type="scientific">Lygus hesperus</name>
    <name type="common">Western plant bug</name>
    <dbReference type="NCBI Taxonomy" id="30085"/>
    <lineage>
        <taxon>Eukaryota</taxon>
        <taxon>Metazoa</taxon>
        <taxon>Ecdysozoa</taxon>
        <taxon>Arthropoda</taxon>
        <taxon>Hexapoda</taxon>
        <taxon>Insecta</taxon>
        <taxon>Pterygota</taxon>
        <taxon>Neoptera</taxon>
        <taxon>Paraneoptera</taxon>
        <taxon>Hemiptera</taxon>
        <taxon>Heteroptera</taxon>
        <taxon>Panheteroptera</taxon>
        <taxon>Cimicomorpha</taxon>
        <taxon>Miridae</taxon>
        <taxon>Mirini</taxon>
        <taxon>Lygus</taxon>
    </lineage>
</organism>
<name>A0A0A9X0Z3_LYGHE</name>
<keyword evidence="3" id="KW-0677">Repeat</keyword>
<reference evidence="9" key="2">
    <citation type="submission" date="2014-07" db="EMBL/GenBank/DDBJ databases">
        <authorList>
            <person name="Hull J."/>
        </authorList>
    </citation>
    <scope>NUCLEOTIDE SEQUENCE</scope>
</reference>
<evidence type="ECO:0000313" key="10">
    <source>
        <dbReference type="EMBL" id="JAG55779.1"/>
    </source>
</evidence>
<dbReference type="InterPro" id="IPR036236">
    <property type="entry name" value="Znf_C2H2_sf"/>
</dbReference>
<feature type="domain" description="C2H2-type" evidence="8">
    <location>
        <begin position="121"/>
        <end position="143"/>
    </location>
</feature>
<dbReference type="InterPro" id="IPR003604">
    <property type="entry name" value="Matrin/U1-like-C_Znf_C2H2"/>
</dbReference>
<evidence type="ECO:0000256" key="2">
    <source>
        <dbReference type="ARBA" id="ARBA00022723"/>
    </source>
</evidence>
<dbReference type="PANTHER" id="PTHR46144:SF6">
    <property type="entry name" value="C2H2-TYPE DOMAIN-CONTAINING PROTEIN"/>
    <property type="match status" value="1"/>
</dbReference>
<evidence type="ECO:0000256" key="5">
    <source>
        <dbReference type="ARBA" id="ARBA00022833"/>
    </source>
</evidence>
<dbReference type="EMBL" id="GBRD01010045">
    <property type="protein sequence ID" value="JAG55779.1"/>
    <property type="molecule type" value="Transcribed_RNA"/>
</dbReference>